<evidence type="ECO:0000256" key="1">
    <source>
        <dbReference type="SAM" id="MobiDB-lite"/>
    </source>
</evidence>
<reference evidence="2 3" key="1">
    <citation type="submission" date="2024-01" db="EMBL/GenBank/DDBJ databases">
        <authorList>
            <person name="Alioto T."/>
            <person name="Alioto T."/>
            <person name="Gomez Garrido J."/>
        </authorList>
    </citation>
    <scope>NUCLEOTIDE SEQUENCE [LARGE SCALE GENOMIC DNA]</scope>
</reference>
<keyword evidence="3" id="KW-1185">Reference proteome</keyword>
<feature type="region of interest" description="Disordered" evidence="1">
    <location>
        <begin position="44"/>
        <end position="86"/>
    </location>
</feature>
<proteinExistence type="predicted"/>
<organism evidence="2 3">
    <name type="scientific">Scomber scombrus</name>
    <name type="common">Atlantic mackerel</name>
    <name type="synonym">Scomber vernalis</name>
    <dbReference type="NCBI Taxonomy" id="13677"/>
    <lineage>
        <taxon>Eukaryota</taxon>
        <taxon>Metazoa</taxon>
        <taxon>Chordata</taxon>
        <taxon>Craniata</taxon>
        <taxon>Vertebrata</taxon>
        <taxon>Euteleostomi</taxon>
        <taxon>Actinopterygii</taxon>
        <taxon>Neopterygii</taxon>
        <taxon>Teleostei</taxon>
        <taxon>Neoteleostei</taxon>
        <taxon>Acanthomorphata</taxon>
        <taxon>Pelagiaria</taxon>
        <taxon>Scombriformes</taxon>
        <taxon>Scombridae</taxon>
        <taxon>Scomber</taxon>
    </lineage>
</organism>
<evidence type="ECO:0000313" key="2">
    <source>
        <dbReference type="EMBL" id="CAK6975376.1"/>
    </source>
</evidence>
<comment type="caution">
    <text evidence="2">The sequence shown here is derived from an EMBL/GenBank/DDBJ whole genome shotgun (WGS) entry which is preliminary data.</text>
</comment>
<dbReference type="Gene3D" id="2.120.10.10">
    <property type="match status" value="1"/>
</dbReference>
<name>A0AAV1PYG0_SCOSC</name>
<dbReference type="Proteomes" id="UP001314229">
    <property type="component" value="Unassembled WGS sequence"/>
</dbReference>
<gene>
    <name evidence="2" type="ORF">FSCOSCO3_A034557</name>
</gene>
<dbReference type="AlphaFoldDB" id="A0AAV1PYG0"/>
<evidence type="ECO:0000313" key="3">
    <source>
        <dbReference type="Proteomes" id="UP001314229"/>
    </source>
</evidence>
<sequence>MANKPSFLRTPELSKETVFKTVVHRIPALIKLADDKILSYAERRKTDDASQAVLDMRTGKVNRNKESNPEWSEPNPVKEAQLQDRE</sequence>
<dbReference type="EMBL" id="CAWUFR010000296">
    <property type="protein sequence ID" value="CAK6975376.1"/>
    <property type="molecule type" value="Genomic_DNA"/>
</dbReference>
<accession>A0AAV1PYG0</accession>
<protein>
    <submittedName>
        <fullName evidence="2">Sialidase-3-like</fullName>
    </submittedName>
</protein>